<organism evidence="1 2">
    <name type="scientific">Leptospira interrogans serovar Copenhageni str. LT2050</name>
    <dbReference type="NCBI Taxonomy" id="1001598"/>
    <lineage>
        <taxon>Bacteria</taxon>
        <taxon>Pseudomonadati</taxon>
        <taxon>Spirochaetota</taxon>
        <taxon>Spirochaetia</taxon>
        <taxon>Leptospirales</taxon>
        <taxon>Leptospiraceae</taxon>
        <taxon>Leptospira</taxon>
    </lineage>
</organism>
<evidence type="ECO:0000313" key="2">
    <source>
        <dbReference type="Proteomes" id="UP000011778"/>
    </source>
</evidence>
<comment type="caution">
    <text evidence="1">The sequence shown here is derived from an EMBL/GenBank/DDBJ whole genome shotgun (WGS) entry which is preliminary data.</text>
</comment>
<dbReference type="AlphaFoldDB" id="M3ILS2"/>
<proteinExistence type="predicted"/>
<protein>
    <submittedName>
        <fullName evidence="1">Uncharacterized protein</fullName>
    </submittedName>
</protein>
<sequence length="191" mass="22319">MKEDIIFISAVRNLYKARAGFAELANLKIISGNDNHIGDVGEYYILWYLKSVGEDVIISGKRNSLYDLENNSTKEKISVKTITTWSKNGKGAQINTDSPDWNLLYCLYLGKDLIPDKVAKIDYFEFSEQKVIKENKERRILTNSKSFPQFQWWEWLENYRDQDAESKIKEHFRDLLNGKRSKISKKSNITH</sequence>
<dbReference type="Proteomes" id="UP000011778">
    <property type="component" value="Unassembled WGS sequence"/>
</dbReference>
<name>M3ILS2_LEPIT</name>
<evidence type="ECO:0000313" key="1">
    <source>
        <dbReference type="EMBL" id="EMG22163.1"/>
    </source>
</evidence>
<accession>M3ILS2</accession>
<reference evidence="1 2" key="1">
    <citation type="submission" date="2013-02" db="EMBL/GenBank/DDBJ databases">
        <authorList>
            <person name="Harkins D.M."/>
            <person name="Durkin A.S."/>
            <person name="Brinkac L.M."/>
            <person name="Haft D.H."/>
            <person name="Selengut J.D."/>
            <person name="Sanka R."/>
            <person name="DePew J."/>
            <person name="Purushe J."/>
            <person name="Tulsiani S.M."/>
            <person name="Graham G.C."/>
            <person name="Burns M.-A."/>
            <person name="Dohnt M.F."/>
            <person name="Smythe L.D."/>
            <person name="McKay D.B."/>
            <person name="Craig S.B."/>
            <person name="Vinetz J.M."/>
            <person name="Sutton G.G."/>
            <person name="Nierman W.C."/>
            <person name="Fouts D.E."/>
        </authorList>
    </citation>
    <scope>NUCLEOTIDE SEQUENCE [LARGE SCALE GENOMIC DNA]</scope>
    <source>
        <strain evidence="1 2">LT2050</strain>
    </source>
</reference>
<dbReference type="EMBL" id="AFMD02000239">
    <property type="protein sequence ID" value="EMG22163.1"/>
    <property type="molecule type" value="Genomic_DNA"/>
</dbReference>
<gene>
    <name evidence="1" type="ORF">LEP1GSC150_1411</name>
</gene>